<evidence type="ECO:0000313" key="3">
    <source>
        <dbReference type="EMBL" id="RDU22769.1"/>
    </source>
</evidence>
<organism evidence="3 4">
    <name type="scientific">Anaerosacchariphilus polymeriproducens</name>
    <dbReference type="NCBI Taxonomy" id="1812858"/>
    <lineage>
        <taxon>Bacteria</taxon>
        <taxon>Bacillati</taxon>
        <taxon>Bacillota</taxon>
        <taxon>Clostridia</taxon>
        <taxon>Lachnospirales</taxon>
        <taxon>Lachnospiraceae</taxon>
        <taxon>Anaerosacchariphilus</taxon>
    </lineage>
</organism>
<accession>A0A371AT90</accession>
<evidence type="ECO:0000259" key="2">
    <source>
        <dbReference type="Pfam" id="PF20441"/>
    </source>
</evidence>
<evidence type="ECO:0000313" key="4">
    <source>
        <dbReference type="Proteomes" id="UP000255036"/>
    </source>
</evidence>
<dbReference type="Proteomes" id="UP000255036">
    <property type="component" value="Unassembled WGS sequence"/>
</dbReference>
<dbReference type="InterPro" id="IPR005021">
    <property type="entry name" value="Terminase_largesu-like"/>
</dbReference>
<dbReference type="GO" id="GO:0004519">
    <property type="term" value="F:endonuclease activity"/>
    <property type="evidence" value="ECO:0007669"/>
    <property type="project" value="InterPro"/>
</dbReference>
<name>A0A371AT90_9FIRM</name>
<gene>
    <name evidence="3" type="ORF">DWV06_13450</name>
</gene>
<dbReference type="InterPro" id="IPR046461">
    <property type="entry name" value="TerL_ATPase"/>
</dbReference>
<comment type="caution">
    <text evidence="3">The sequence shown here is derived from an EMBL/GenBank/DDBJ whole genome shotgun (WGS) entry which is preliminary data.</text>
</comment>
<proteinExistence type="predicted"/>
<dbReference type="InterPro" id="IPR046462">
    <property type="entry name" value="TerL_nuclease"/>
</dbReference>
<reference evidence="3 4" key="1">
    <citation type="submission" date="2018-07" db="EMBL/GenBank/DDBJ databases">
        <title>Anaerosacharophilus polymeroproducens gen. nov. sp. nov., an anaerobic bacterium isolated from salt field.</title>
        <authorList>
            <person name="Kim W."/>
            <person name="Yang S.-H."/>
            <person name="Oh J."/>
            <person name="Lee J.-H."/>
            <person name="Kwon K.K."/>
        </authorList>
    </citation>
    <scope>NUCLEOTIDE SEQUENCE [LARGE SCALE GENOMIC DNA]</scope>
    <source>
        <strain evidence="3 4">MCWD5</strain>
    </source>
</reference>
<dbReference type="Pfam" id="PF03354">
    <property type="entry name" value="TerL_ATPase"/>
    <property type="match status" value="1"/>
</dbReference>
<sequence>MMVKDSKAYQYAKWCVEKGNQKVGIYVKKQAQAWLNIVGGKDEEAYVDEKAYKKICKILQLMIHPDLQCSMYDGLEDYAWFLIVAVLCTKLKNSENKNIRYYITAVLEISRKNFKTFNSAVIFILLMLTEPQFSRFFSVAPDLKLSKELQLAIRKIIKVSPALAEEAFKVLRSEIRCLLTESDYTPLAYSEDKMDGKLANAFLADEAGAMDSYPIEAMRSSQITLFNKLGIIISTQYPNDNNAMIDEIDISKKTLDGLTDNKRRFALLYEPDSEFLTNDQWHNNDLIIYQSNPVAVAHDYIFDAIKDMRTMAVLYENKRENYLCKHNNIKYKGLGVEGYVEITKVKECKIKEDLDFWIGKKVFLGVDLSQTDDNTSVAMVCEHNGSIYAKVWGFIPIEKKEIKIKKENVDYNKLIRQGVCFECGDAVIGYDFVEEHIKGLESKYGVDIVQVGYDRMNAISTVQKLEAEGYECVEIKQHSCVLHSPSKLLKEQILSKKFRYDENLMLEINFQNARCTEDTNLNKYVNKKKSAGKVDMVVSLINAIYLLEQENLFGNNGFVVQVI</sequence>
<evidence type="ECO:0000259" key="1">
    <source>
        <dbReference type="Pfam" id="PF03354"/>
    </source>
</evidence>
<feature type="domain" description="Terminase large subunit-like endonuclease" evidence="2">
    <location>
        <begin position="311"/>
        <end position="545"/>
    </location>
</feature>
<dbReference type="Gene3D" id="3.40.50.300">
    <property type="entry name" value="P-loop containing nucleotide triphosphate hydrolases"/>
    <property type="match status" value="1"/>
</dbReference>
<dbReference type="OrthoDB" id="9760250at2"/>
<dbReference type="AlphaFoldDB" id="A0A371AT90"/>
<dbReference type="Pfam" id="PF20441">
    <property type="entry name" value="TerL_nuclease"/>
    <property type="match status" value="1"/>
</dbReference>
<feature type="domain" description="Terminase large subunit-like ATPase" evidence="1">
    <location>
        <begin position="100"/>
        <end position="251"/>
    </location>
</feature>
<dbReference type="InterPro" id="IPR027417">
    <property type="entry name" value="P-loop_NTPase"/>
</dbReference>
<dbReference type="PANTHER" id="PTHR41287">
    <property type="match status" value="1"/>
</dbReference>
<dbReference type="RefSeq" id="WP_115482703.1">
    <property type="nucleotide sequence ID" value="NZ_QRCT01000048.1"/>
</dbReference>
<dbReference type="PANTHER" id="PTHR41287:SF1">
    <property type="entry name" value="PROTEIN YMFN"/>
    <property type="match status" value="1"/>
</dbReference>
<keyword evidence="4" id="KW-1185">Reference proteome</keyword>
<dbReference type="EMBL" id="QRCT01000048">
    <property type="protein sequence ID" value="RDU22769.1"/>
    <property type="molecule type" value="Genomic_DNA"/>
</dbReference>
<protein>
    <submittedName>
        <fullName evidence="3">Terminase</fullName>
    </submittedName>
</protein>